<dbReference type="PANTHER" id="PTHR43447">
    <property type="entry name" value="ALPHA-AMYLASE"/>
    <property type="match status" value="1"/>
</dbReference>
<dbReference type="GO" id="GO:0005975">
    <property type="term" value="P:carbohydrate metabolic process"/>
    <property type="evidence" value="ECO:0007669"/>
    <property type="project" value="InterPro"/>
</dbReference>
<comment type="caution">
    <text evidence="16">The sequence shown here is derived from an EMBL/GenBank/DDBJ whole genome shotgun (WGS) entry which is preliminary data.</text>
</comment>
<keyword evidence="9 12" id="KW-0119">Carbohydrate metabolism</keyword>
<keyword evidence="14" id="KW-0732">Signal</keyword>
<evidence type="ECO:0000256" key="7">
    <source>
        <dbReference type="ARBA" id="ARBA00022801"/>
    </source>
</evidence>
<dbReference type="InterPro" id="IPR017853">
    <property type="entry name" value="GH"/>
</dbReference>
<comment type="cofactor">
    <cofactor evidence="2">
        <name>Ca(2+)</name>
        <dbReference type="ChEBI" id="CHEBI:29108"/>
    </cofactor>
</comment>
<evidence type="ECO:0000256" key="2">
    <source>
        <dbReference type="ARBA" id="ARBA00001913"/>
    </source>
</evidence>
<dbReference type="Pfam" id="PF02806">
    <property type="entry name" value="Alpha-amylase_C"/>
    <property type="match status" value="1"/>
</dbReference>
<organism evidence="16 17">
    <name type="scientific">Silvimonas terrae</name>
    <dbReference type="NCBI Taxonomy" id="300266"/>
    <lineage>
        <taxon>Bacteria</taxon>
        <taxon>Pseudomonadati</taxon>
        <taxon>Pseudomonadota</taxon>
        <taxon>Betaproteobacteria</taxon>
        <taxon>Neisseriales</taxon>
        <taxon>Chitinibacteraceae</taxon>
        <taxon>Silvimonas</taxon>
    </lineage>
</organism>
<dbReference type="SUPFAM" id="SSF49452">
    <property type="entry name" value="Starch-binding domain-like"/>
    <property type="match status" value="1"/>
</dbReference>
<evidence type="ECO:0000256" key="6">
    <source>
        <dbReference type="ARBA" id="ARBA00022723"/>
    </source>
</evidence>
<dbReference type="RefSeq" id="WP_184100526.1">
    <property type="nucleotide sequence ID" value="NZ_JACHHN010000004.1"/>
</dbReference>
<keyword evidence="17" id="KW-1185">Reference proteome</keyword>
<dbReference type="SMART" id="SM00642">
    <property type="entry name" value="Aamy"/>
    <property type="match status" value="1"/>
</dbReference>
<dbReference type="InterPro" id="IPR013780">
    <property type="entry name" value="Glyco_hydro_b"/>
</dbReference>
<dbReference type="Gene3D" id="2.60.40.1180">
    <property type="entry name" value="Golgi alpha-mannosidase II"/>
    <property type="match status" value="1"/>
</dbReference>
<dbReference type="InterPro" id="IPR002044">
    <property type="entry name" value="CBM20"/>
</dbReference>
<evidence type="ECO:0000256" key="14">
    <source>
        <dbReference type="SAM" id="SignalP"/>
    </source>
</evidence>
<comment type="catalytic activity">
    <reaction evidence="1 12">
        <text>Endohydrolysis of (1-&gt;4)-alpha-D-glucosidic linkages in polysaccharides containing three or more (1-&gt;4)-alpha-linked D-glucose units.</text>
        <dbReference type="EC" id="3.2.1.1"/>
    </reaction>
</comment>
<dbReference type="SMART" id="SM01065">
    <property type="entry name" value="CBM_2"/>
    <property type="match status" value="1"/>
</dbReference>
<dbReference type="EC" id="3.2.1.1" evidence="4 12"/>
<dbReference type="PROSITE" id="PS51257">
    <property type="entry name" value="PROKAR_LIPOPROTEIN"/>
    <property type="match status" value="1"/>
</dbReference>
<gene>
    <name evidence="16" type="ORF">HNQ50_002206</name>
</gene>
<accession>A0A840RGM0</accession>
<dbReference type="InterPro" id="IPR013783">
    <property type="entry name" value="Ig-like_fold"/>
</dbReference>
<dbReference type="Pfam" id="PF00128">
    <property type="entry name" value="Alpha-amylase"/>
    <property type="match status" value="1"/>
</dbReference>
<dbReference type="Gene3D" id="2.60.40.10">
    <property type="entry name" value="Immunoglobulins"/>
    <property type="match status" value="1"/>
</dbReference>
<dbReference type="CDD" id="cd11317">
    <property type="entry name" value="AmyAc_bac_euk_AmyA"/>
    <property type="match status" value="1"/>
</dbReference>
<evidence type="ECO:0000256" key="10">
    <source>
        <dbReference type="ARBA" id="ARBA00023295"/>
    </source>
</evidence>
<evidence type="ECO:0000256" key="1">
    <source>
        <dbReference type="ARBA" id="ARBA00000548"/>
    </source>
</evidence>
<evidence type="ECO:0000313" key="16">
    <source>
        <dbReference type="EMBL" id="MBB5191476.1"/>
    </source>
</evidence>
<name>A0A840RGM0_9NEIS</name>
<evidence type="ECO:0000256" key="13">
    <source>
        <dbReference type="SAM" id="MobiDB-lite"/>
    </source>
</evidence>
<dbReference type="SMART" id="SM00632">
    <property type="entry name" value="Aamy_C"/>
    <property type="match status" value="1"/>
</dbReference>
<keyword evidence="10 12" id="KW-0326">Glycosidase</keyword>
<dbReference type="InterPro" id="IPR006046">
    <property type="entry name" value="Alpha_amylase"/>
</dbReference>
<feature type="chain" id="PRO_5032611167" description="Alpha-amylase" evidence="14">
    <location>
        <begin position="28"/>
        <end position="639"/>
    </location>
</feature>
<feature type="signal peptide" evidence="14">
    <location>
        <begin position="1"/>
        <end position="27"/>
    </location>
</feature>
<proteinExistence type="inferred from homology"/>
<dbReference type="Gene3D" id="3.20.20.80">
    <property type="entry name" value="Glycosidases"/>
    <property type="match status" value="1"/>
</dbReference>
<keyword evidence="7 12" id="KW-0378">Hydrolase</keyword>
<dbReference type="Proteomes" id="UP000543030">
    <property type="component" value="Unassembled WGS sequence"/>
</dbReference>
<evidence type="ECO:0000259" key="15">
    <source>
        <dbReference type="PROSITE" id="PS51166"/>
    </source>
</evidence>
<feature type="domain" description="CBM20" evidence="15">
    <location>
        <begin position="529"/>
        <end position="639"/>
    </location>
</feature>
<protein>
    <recommendedName>
        <fullName evidence="5 12">Alpha-amylase</fullName>
        <ecNumber evidence="4 12">3.2.1.1</ecNumber>
    </recommendedName>
</protein>
<dbReference type="AlphaFoldDB" id="A0A840RGM0"/>
<dbReference type="EMBL" id="JACHHN010000004">
    <property type="protein sequence ID" value="MBB5191476.1"/>
    <property type="molecule type" value="Genomic_DNA"/>
</dbReference>
<dbReference type="PROSITE" id="PS51166">
    <property type="entry name" value="CBM20"/>
    <property type="match status" value="1"/>
</dbReference>
<evidence type="ECO:0000256" key="4">
    <source>
        <dbReference type="ARBA" id="ARBA00012595"/>
    </source>
</evidence>
<evidence type="ECO:0000256" key="5">
    <source>
        <dbReference type="ARBA" id="ARBA00017303"/>
    </source>
</evidence>
<dbReference type="InterPro" id="IPR013784">
    <property type="entry name" value="Carb-bd-like_fold"/>
</dbReference>
<keyword evidence="6" id="KW-0479">Metal-binding</keyword>
<feature type="region of interest" description="Disordered" evidence="13">
    <location>
        <begin position="609"/>
        <end position="639"/>
    </location>
</feature>
<evidence type="ECO:0000256" key="9">
    <source>
        <dbReference type="ARBA" id="ARBA00023277"/>
    </source>
</evidence>
<dbReference type="PRINTS" id="PR00110">
    <property type="entry name" value="ALPHAAMYLASE"/>
</dbReference>
<dbReference type="GO" id="GO:0004556">
    <property type="term" value="F:alpha-amylase activity"/>
    <property type="evidence" value="ECO:0007669"/>
    <property type="project" value="UniProtKB-UniRule"/>
</dbReference>
<reference evidence="16 17" key="1">
    <citation type="submission" date="2020-08" db="EMBL/GenBank/DDBJ databases">
        <title>Genomic Encyclopedia of Type Strains, Phase IV (KMG-IV): sequencing the most valuable type-strain genomes for metagenomic binning, comparative biology and taxonomic classification.</title>
        <authorList>
            <person name="Goeker M."/>
        </authorList>
    </citation>
    <scope>NUCLEOTIDE SEQUENCE [LARGE SCALE GENOMIC DNA]</scope>
    <source>
        <strain evidence="16 17">DSM 18233</strain>
    </source>
</reference>
<dbReference type="Pfam" id="PF00686">
    <property type="entry name" value="CBM_20"/>
    <property type="match status" value="1"/>
</dbReference>
<evidence type="ECO:0000256" key="8">
    <source>
        <dbReference type="ARBA" id="ARBA00022837"/>
    </source>
</evidence>
<dbReference type="InterPro" id="IPR031319">
    <property type="entry name" value="A-amylase_C"/>
</dbReference>
<dbReference type="InterPro" id="IPR006048">
    <property type="entry name" value="A-amylase/branching_C"/>
</dbReference>
<evidence type="ECO:0000256" key="11">
    <source>
        <dbReference type="RuleBase" id="RU003615"/>
    </source>
</evidence>
<comment type="similarity">
    <text evidence="3 11">Belongs to the glycosyl hydrolase 13 family.</text>
</comment>
<dbReference type="SUPFAM" id="SSF51445">
    <property type="entry name" value="(Trans)glycosidases"/>
    <property type="match status" value="1"/>
</dbReference>
<dbReference type="GO" id="GO:2001070">
    <property type="term" value="F:starch binding"/>
    <property type="evidence" value="ECO:0007669"/>
    <property type="project" value="InterPro"/>
</dbReference>
<evidence type="ECO:0000313" key="17">
    <source>
        <dbReference type="Proteomes" id="UP000543030"/>
    </source>
</evidence>
<evidence type="ECO:0000256" key="3">
    <source>
        <dbReference type="ARBA" id="ARBA00008061"/>
    </source>
</evidence>
<evidence type="ECO:0000256" key="12">
    <source>
        <dbReference type="RuleBase" id="RU361134"/>
    </source>
</evidence>
<keyword evidence="8" id="KW-0106">Calcium</keyword>
<dbReference type="SUPFAM" id="SSF51011">
    <property type="entry name" value="Glycosyl hydrolase domain"/>
    <property type="match status" value="1"/>
</dbReference>
<dbReference type="GO" id="GO:0046872">
    <property type="term" value="F:metal ion binding"/>
    <property type="evidence" value="ECO:0007669"/>
    <property type="project" value="UniProtKB-KW"/>
</dbReference>
<sequence length="639" mass="67319">MKVAFTVTSSLLCAVLAACGGGSAAVAATTSSSTTPSSFNPAYTSVQMFHWKWTDIAQECTAFLGPNGYGAVQISPPQASKIAGAWWDMFQPVNYGSLTSRMGTESGLQNMVSTCHAAGVRVYADIVVNQLSQDSSSGYSATDGSSWNASTLTYPQFSANDFHSLCQIQSSDYGTPGNRNNVMFCRLNNLPDLATESTYVQSVIETYMKKLLSLGVDGFRIDAAKHQQPDALNTILNNVKSSYPTTLAGENLWVTQEVIPDGNVVRSDYFQNGTLNEFQFTYAIRDTFRNNNGLNLASIPTVMGTPGNWGGTWGFVQPANAVVFVDNWDTERSGTDSLNASNYTGATNDASGTKRFDLANIFMLAWPYASQVQVMSGYRFSTIDQDAPTASPYDASGNAQINVNWDFVHRWGDIANMVKFRTATNGQGVSNWVTGNGNQIAFSRGAVGFVALNNDTSAWTQSFQTGLAAGTYCNVAHGLATSTGCASDSVTVDGNGYATITLPANGGATVPAVAIYTGQKSGAGSSGGGTGSGTCAVTFTIANANTVFGQNLYVVGNQSALGNWTPASGVALTIQGSGANVPWTGTVSLPAGTAIQYKYVKWNGSTATWESNQSTSSGNREVTTCTSGSQSLNDGSFKS</sequence>
<dbReference type="InterPro" id="IPR006047">
    <property type="entry name" value="GH13_cat_dom"/>
</dbReference>